<gene>
    <name evidence="12" type="ORF">ABHF33_13370</name>
</gene>
<keyword evidence="2 8" id="KW-0812">Transmembrane</keyword>
<dbReference type="PROSITE" id="PS50885">
    <property type="entry name" value="HAMP"/>
    <property type="match status" value="1"/>
</dbReference>
<evidence type="ECO:0000313" key="12">
    <source>
        <dbReference type="EMBL" id="XBM00044.1"/>
    </source>
</evidence>
<dbReference type="AlphaFoldDB" id="A0AAU7F992"/>
<dbReference type="GO" id="GO:0006935">
    <property type="term" value="P:chemotaxis"/>
    <property type="evidence" value="ECO:0007669"/>
    <property type="project" value="UniProtKB-ARBA"/>
</dbReference>
<dbReference type="InterPro" id="IPR024478">
    <property type="entry name" value="HlyB_4HB_MCP"/>
</dbReference>
<dbReference type="GO" id="GO:0007165">
    <property type="term" value="P:signal transduction"/>
    <property type="evidence" value="ECO:0007669"/>
    <property type="project" value="UniProtKB-KW"/>
</dbReference>
<evidence type="ECO:0000256" key="2">
    <source>
        <dbReference type="ARBA" id="ARBA00022692"/>
    </source>
</evidence>
<evidence type="ECO:0000256" key="4">
    <source>
        <dbReference type="ARBA" id="ARBA00023136"/>
    </source>
</evidence>
<keyword evidence="4 8" id="KW-0472">Membrane</keyword>
<dbReference type="RefSeq" id="WP_348944412.1">
    <property type="nucleotide sequence ID" value="NZ_CP157355.1"/>
</dbReference>
<feature type="signal peptide" evidence="9">
    <location>
        <begin position="1"/>
        <end position="25"/>
    </location>
</feature>
<evidence type="ECO:0000256" key="9">
    <source>
        <dbReference type="SAM" id="SignalP"/>
    </source>
</evidence>
<sequence length="537" mass="57742">MTIKQKLIALCAGLLTLMVAMGALAVLGLAKTNSAFETTYHNRILPLAQLKIVADMYAVNIVDATHKANYQLLTSQEALAQVKQAHTLIDQQWQAYTATDLTSEEAALVAETRKSMELANREVVYLEQLLAKGEMTEVDEFARKRLYAAIDPVSGNISRLVDLQLAEAKKNFELAQQSYAQTRTLTIAFLLGALLFGAGFAGWLILGMTRKISALRDRLSQATENQDLTLRADVIGRDEIDSIAVGYNALAGKMQALVGNVAKAIDTVTRETENLATSSDQVAQATHMGAESTSSMAAAVEQMTVAIAHVADNAESARELGQHTLNSAHDGGQRIQRAVSEIRSIDQAVASAAQKVAMLGEDAAKISSVVTVIKEVAEQTNLLALNAAIEAARAGEQGRGFAVVADEVRKLAERTASATVDIQQMVGRIDSTSKEAVSSISSTAQRAHDCADVANDAGEVIEGMNEDVRREDHAVRNIAESLSEQKSSTQLIAQQVERVAQMTDENTAAVASMSQSANLLGQLTQNLRSEVNRFRYV</sequence>
<dbReference type="SMART" id="SM00304">
    <property type="entry name" value="HAMP"/>
    <property type="match status" value="1"/>
</dbReference>
<evidence type="ECO:0000256" key="3">
    <source>
        <dbReference type="ARBA" id="ARBA00022989"/>
    </source>
</evidence>
<dbReference type="Pfam" id="PF12729">
    <property type="entry name" value="4HB_MCP_1"/>
    <property type="match status" value="1"/>
</dbReference>
<proteinExistence type="inferred from homology"/>
<evidence type="ECO:0000259" key="11">
    <source>
        <dbReference type="PROSITE" id="PS50885"/>
    </source>
</evidence>
<evidence type="ECO:0000256" key="8">
    <source>
        <dbReference type="SAM" id="Phobius"/>
    </source>
</evidence>
<dbReference type="SMART" id="SM00283">
    <property type="entry name" value="MA"/>
    <property type="match status" value="1"/>
</dbReference>
<dbReference type="SUPFAM" id="SSF58104">
    <property type="entry name" value="Methyl-accepting chemotaxis protein (MCP) signaling domain"/>
    <property type="match status" value="1"/>
</dbReference>
<protein>
    <submittedName>
        <fullName evidence="12">Methyl-accepting chemotaxis protein</fullName>
    </submittedName>
</protein>
<name>A0AAU7F992_9NEIS</name>
<reference evidence="12" key="1">
    <citation type="submission" date="2024-05" db="EMBL/GenBank/DDBJ databases">
        <authorList>
            <person name="Yang L."/>
            <person name="Pan L."/>
        </authorList>
    </citation>
    <scope>NUCLEOTIDE SEQUENCE</scope>
    <source>
        <strain evidence="12">FCG-7</strain>
    </source>
</reference>
<feature type="chain" id="PRO_5043571326" evidence="9">
    <location>
        <begin position="26"/>
        <end position="537"/>
    </location>
</feature>
<evidence type="ECO:0000256" key="6">
    <source>
        <dbReference type="ARBA" id="ARBA00029447"/>
    </source>
</evidence>
<dbReference type="Pfam" id="PF00015">
    <property type="entry name" value="MCPsignal"/>
    <property type="match status" value="1"/>
</dbReference>
<comment type="subcellular location">
    <subcellularLocation>
        <location evidence="1">Membrane</location>
        <topology evidence="1">Multi-pass membrane protein</topology>
    </subcellularLocation>
</comment>
<dbReference type="EMBL" id="CP157355">
    <property type="protein sequence ID" value="XBM00044.1"/>
    <property type="molecule type" value="Genomic_DNA"/>
</dbReference>
<evidence type="ECO:0000256" key="7">
    <source>
        <dbReference type="PROSITE-ProRule" id="PRU00284"/>
    </source>
</evidence>
<dbReference type="CDD" id="cd11386">
    <property type="entry name" value="MCP_signal"/>
    <property type="match status" value="1"/>
</dbReference>
<comment type="similarity">
    <text evidence="6">Belongs to the methyl-accepting chemotaxis (MCP) protein family.</text>
</comment>
<dbReference type="KEGG" id="cmav:ABHF33_13370"/>
<feature type="transmembrane region" description="Helical" evidence="8">
    <location>
        <begin position="185"/>
        <end position="206"/>
    </location>
</feature>
<dbReference type="PROSITE" id="PS50111">
    <property type="entry name" value="CHEMOTAXIS_TRANSDUC_2"/>
    <property type="match status" value="1"/>
</dbReference>
<dbReference type="Gene3D" id="1.10.287.950">
    <property type="entry name" value="Methyl-accepting chemotaxis protein"/>
    <property type="match status" value="1"/>
</dbReference>
<dbReference type="InterPro" id="IPR003660">
    <property type="entry name" value="HAMP_dom"/>
</dbReference>
<accession>A0AAU7F992</accession>
<evidence type="ECO:0000256" key="5">
    <source>
        <dbReference type="ARBA" id="ARBA00023224"/>
    </source>
</evidence>
<dbReference type="InterPro" id="IPR004089">
    <property type="entry name" value="MCPsignal_dom"/>
</dbReference>
<keyword evidence="5 7" id="KW-0807">Transducer</keyword>
<organism evidence="12">
    <name type="scientific">Chitinibacter mangrovi</name>
    <dbReference type="NCBI Taxonomy" id="3153927"/>
    <lineage>
        <taxon>Bacteria</taxon>
        <taxon>Pseudomonadati</taxon>
        <taxon>Pseudomonadota</taxon>
        <taxon>Betaproteobacteria</taxon>
        <taxon>Neisseriales</taxon>
        <taxon>Chitinibacteraceae</taxon>
        <taxon>Chitinibacter</taxon>
    </lineage>
</organism>
<keyword evidence="9" id="KW-0732">Signal</keyword>
<dbReference type="PANTHER" id="PTHR32089">
    <property type="entry name" value="METHYL-ACCEPTING CHEMOTAXIS PROTEIN MCPB"/>
    <property type="match status" value="1"/>
</dbReference>
<evidence type="ECO:0000256" key="1">
    <source>
        <dbReference type="ARBA" id="ARBA00004141"/>
    </source>
</evidence>
<feature type="domain" description="Methyl-accepting transducer" evidence="10">
    <location>
        <begin position="264"/>
        <end position="500"/>
    </location>
</feature>
<dbReference type="PANTHER" id="PTHR32089:SF119">
    <property type="entry name" value="METHYL-ACCEPTING CHEMOTAXIS PROTEIN CTPL"/>
    <property type="match status" value="1"/>
</dbReference>
<dbReference type="FunFam" id="1.10.287.950:FF:000001">
    <property type="entry name" value="Methyl-accepting chemotaxis sensory transducer"/>
    <property type="match status" value="1"/>
</dbReference>
<dbReference type="GO" id="GO:0016020">
    <property type="term" value="C:membrane"/>
    <property type="evidence" value="ECO:0007669"/>
    <property type="project" value="UniProtKB-SubCell"/>
</dbReference>
<keyword evidence="3 8" id="KW-1133">Transmembrane helix</keyword>
<feature type="domain" description="HAMP" evidence="11">
    <location>
        <begin position="206"/>
        <end position="259"/>
    </location>
</feature>
<evidence type="ECO:0000259" key="10">
    <source>
        <dbReference type="PROSITE" id="PS50111"/>
    </source>
</evidence>